<sequence length="315" mass="31381">MRRTTRPGLWHTAVKWAVLAFVAVFAIGVSGWAAHASWTAATVSSGTATANAATASVSATGTAALTTTYQVPVVSPGTSATRIAPISFTNTGTAPLTLTMAIANTNSTLAANITLTLWSQASCGTTIPSSGTVAGTLNAPPSLPSGAASVAVGATATLCVATTLATTTAASQGQTVTATLTLTGRVGTNWVATSTAPTLTQSVYRVADPTPITCVDGTGLNVGTVTLSWPQVTNASQYRVVKPGPPVTIVKAAFTPANPAAPSVTVNGTEAGILSLGTIPVLVQSIDATYGTMSAGTQVNLRAVVVSLLGLRCPL</sequence>
<evidence type="ECO:0000313" key="1">
    <source>
        <dbReference type="EMBL" id="GAA2237417.1"/>
    </source>
</evidence>
<reference evidence="1 2" key="1">
    <citation type="journal article" date="2019" name="Int. J. Syst. Evol. Microbiol.">
        <title>The Global Catalogue of Microorganisms (GCM) 10K type strain sequencing project: providing services to taxonomists for standard genome sequencing and annotation.</title>
        <authorList>
            <consortium name="The Broad Institute Genomics Platform"/>
            <consortium name="The Broad Institute Genome Sequencing Center for Infectious Disease"/>
            <person name="Wu L."/>
            <person name="Ma J."/>
        </authorList>
    </citation>
    <scope>NUCLEOTIDE SEQUENCE [LARGE SCALE GENOMIC DNA]</scope>
    <source>
        <strain evidence="1 2">JCM 16117</strain>
    </source>
</reference>
<evidence type="ECO:0000313" key="2">
    <source>
        <dbReference type="Proteomes" id="UP001500929"/>
    </source>
</evidence>
<name>A0ABN3DNV7_9MICO</name>
<organism evidence="1 2">
    <name type="scientific">Herbiconiux moechotypicola</name>
    <dbReference type="NCBI Taxonomy" id="637393"/>
    <lineage>
        <taxon>Bacteria</taxon>
        <taxon>Bacillati</taxon>
        <taxon>Actinomycetota</taxon>
        <taxon>Actinomycetes</taxon>
        <taxon>Micrococcales</taxon>
        <taxon>Microbacteriaceae</taxon>
        <taxon>Herbiconiux</taxon>
    </lineage>
</organism>
<dbReference type="RefSeq" id="WP_259479779.1">
    <property type="nucleotide sequence ID" value="NZ_BAAAQY010000006.1"/>
</dbReference>
<proteinExistence type="predicted"/>
<dbReference type="Proteomes" id="UP001500929">
    <property type="component" value="Unassembled WGS sequence"/>
</dbReference>
<gene>
    <name evidence="1" type="ORF">GCM10009851_23090</name>
</gene>
<accession>A0ABN3DNV7</accession>
<dbReference type="EMBL" id="BAAAQY010000006">
    <property type="protein sequence ID" value="GAA2237417.1"/>
    <property type="molecule type" value="Genomic_DNA"/>
</dbReference>
<protein>
    <submittedName>
        <fullName evidence="1">Uncharacterized protein</fullName>
    </submittedName>
</protein>
<keyword evidence="2" id="KW-1185">Reference proteome</keyword>
<comment type="caution">
    <text evidence="1">The sequence shown here is derived from an EMBL/GenBank/DDBJ whole genome shotgun (WGS) entry which is preliminary data.</text>
</comment>